<accession>A0A2T3Z3E4</accession>
<gene>
    <name evidence="1" type="ORF">M441DRAFT_144060</name>
</gene>
<evidence type="ECO:0000313" key="1">
    <source>
        <dbReference type="EMBL" id="PTB39315.1"/>
    </source>
</evidence>
<reference evidence="1 2" key="1">
    <citation type="submission" date="2016-07" db="EMBL/GenBank/DDBJ databases">
        <title>Multiple horizontal gene transfer events from other fungi enriched the ability of initially mycotrophic Trichoderma (Ascomycota) to feed on dead plant biomass.</title>
        <authorList>
            <consortium name="DOE Joint Genome Institute"/>
            <person name="Aerts A."/>
            <person name="Atanasova L."/>
            <person name="Chenthamara K."/>
            <person name="Zhang J."/>
            <person name="Grujic M."/>
            <person name="Henrissat B."/>
            <person name="Kuo A."/>
            <person name="Salamov A."/>
            <person name="Lipzen A."/>
            <person name="Labutti K."/>
            <person name="Barry K."/>
            <person name="Miao Y."/>
            <person name="Rahimi M.J."/>
            <person name="Shen Q."/>
            <person name="Grigoriev I.V."/>
            <person name="Kubicek C.P."/>
            <person name="Druzhinina I.S."/>
        </authorList>
    </citation>
    <scope>NUCLEOTIDE SEQUENCE [LARGE SCALE GENOMIC DNA]</scope>
    <source>
        <strain evidence="1 2">CBS 433.97</strain>
    </source>
</reference>
<organism evidence="1 2">
    <name type="scientific">Trichoderma asperellum (strain ATCC 204424 / CBS 433.97 / NBRC 101777)</name>
    <dbReference type="NCBI Taxonomy" id="1042311"/>
    <lineage>
        <taxon>Eukaryota</taxon>
        <taxon>Fungi</taxon>
        <taxon>Dikarya</taxon>
        <taxon>Ascomycota</taxon>
        <taxon>Pezizomycotina</taxon>
        <taxon>Sordariomycetes</taxon>
        <taxon>Hypocreomycetidae</taxon>
        <taxon>Hypocreales</taxon>
        <taxon>Hypocreaceae</taxon>
        <taxon>Trichoderma</taxon>
    </lineage>
</organism>
<protein>
    <recommendedName>
        <fullName evidence="3">RRM domain-containing protein</fullName>
    </recommendedName>
</protein>
<sequence>MDASTTDHLISLVPSPSMTVSPCPGLVQPEEHSSNTELLELQTQRVSLNRPNTTEIYDGESFITAPEFLPRHSTNSAIQSNRTNLVQNGLLENYKKRDECLAIFQDIKYVLCKQLHQLQRTLFEARNLESRLQELPQEETDTNLLLAVCTLGSALAGVGHILTGNIAMIEGVKNPSSLSKMKRVSKIFPTKVPLFTTALLTRPISTISDEAKTEDGLSDLLLDCTPSENDITDLTNLDTPDCQSPVTQNTQSSEIDPFIDAPQKAVTRIETPDAEIRLEFHSDFTTIYGRRLYAPSPPNTPAAERSRRVILRNLPPGAKLPQIVRGIQTHGQIINITPLNTLPITNNTTKTVMVEFLHPRPAADFVRTVQTTSLIYEDENSDKYHAHAWLVPTVSFDVCWVDQEIVSQRYSRSLLLKGFPSDYIWYFINTIGLKHILRVEHDVANDSLCVEFTSLYHARRVDELIWKGKFSDIYKYCNQKGMFKVIVPDVTQINNHIAKPPCGIIKYLPEDDLERYWDTHPYNFPPPHLAKPAAQQGPTRLSLQKRLALQHDIEEDEVDNLLYDLENHKDTDYRIIGSNITITRRKWSWSMSDEDDTKLLMANTLHEPDWAEHWDEYFLSRGEINIRTWEQYGMLARHRRKKAAEQGLGLGAVPKCEKGCEMGCRDIKKTPVAAVVKKYLGVSRVRVMDTGVVP</sequence>
<proteinExistence type="predicted"/>
<evidence type="ECO:0008006" key="3">
    <source>
        <dbReference type="Google" id="ProtNLM"/>
    </source>
</evidence>
<dbReference type="OrthoDB" id="4865224at2759"/>
<dbReference type="Proteomes" id="UP000240493">
    <property type="component" value="Unassembled WGS sequence"/>
</dbReference>
<dbReference type="AlphaFoldDB" id="A0A2T3Z3E4"/>
<dbReference type="EMBL" id="KZ679264">
    <property type="protein sequence ID" value="PTB39315.1"/>
    <property type="molecule type" value="Genomic_DNA"/>
</dbReference>
<name>A0A2T3Z3E4_TRIA4</name>
<evidence type="ECO:0000313" key="2">
    <source>
        <dbReference type="Proteomes" id="UP000240493"/>
    </source>
</evidence>
<keyword evidence="2" id="KW-1185">Reference proteome</keyword>